<dbReference type="Proteomes" id="UP001168380">
    <property type="component" value="Unassembled WGS sequence"/>
</dbReference>
<feature type="transmembrane region" description="Helical" evidence="1">
    <location>
        <begin position="6"/>
        <end position="23"/>
    </location>
</feature>
<organism evidence="2 3">
    <name type="scientific">Gilvimarinus algae</name>
    <dbReference type="NCBI Taxonomy" id="3058037"/>
    <lineage>
        <taxon>Bacteria</taxon>
        <taxon>Pseudomonadati</taxon>
        <taxon>Pseudomonadota</taxon>
        <taxon>Gammaproteobacteria</taxon>
        <taxon>Cellvibrionales</taxon>
        <taxon>Cellvibrionaceae</taxon>
        <taxon>Gilvimarinus</taxon>
    </lineage>
</organism>
<accession>A0ABT8TB31</accession>
<keyword evidence="1" id="KW-1133">Transmembrane helix</keyword>
<sequence length="254" mass="28968">MSSVYLIAALVILLTAMVCYVFISQHLAKKRKQQLRVLTALKKRQQLFKYMASGFPPGFLPSDLNKLVYRVLLNTCEQLAKLDPSGGYSEEFQLYSKQAENQPLAGEKPKLPPEKTGEAKTLLQELQRYISSQAEKGRLPQPQAAGYLAQIRRLMLQIAIESYSQQAKKARSENKLRLAIHYYSLARKLLLKEASQQNVKKQVEQLSGIISKLEAEYAAQEAPPASVVEEEEATRKAWNEFEEEDSWKKKQIYD</sequence>
<keyword evidence="1" id="KW-0812">Transmembrane</keyword>
<evidence type="ECO:0000313" key="3">
    <source>
        <dbReference type="Proteomes" id="UP001168380"/>
    </source>
</evidence>
<proteinExistence type="predicted"/>
<reference evidence="2" key="1">
    <citation type="submission" date="2023-07" db="EMBL/GenBank/DDBJ databases">
        <title>Gilvimarinus algae sp. nov., isolated from the surface of Kelp.</title>
        <authorList>
            <person name="Sun Y.Y."/>
            <person name="Gong Y."/>
            <person name="Du Z.J."/>
        </authorList>
    </citation>
    <scope>NUCLEOTIDE SEQUENCE</scope>
    <source>
        <strain evidence="2">SDUM040014</strain>
    </source>
</reference>
<name>A0ABT8TB31_9GAMM</name>
<comment type="caution">
    <text evidence="2">The sequence shown here is derived from an EMBL/GenBank/DDBJ whole genome shotgun (WGS) entry which is preliminary data.</text>
</comment>
<protein>
    <submittedName>
        <fullName evidence="2">Uncharacterized protein</fullName>
    </submittedName>
</protein>
<keyword evidence="1" id="KW-0472">Membrane</keyword>
<evidence type="ECO:0000256" key="1">
    <source>
        <dbReference type="SAM" id="Phobius"/>
    </source>
</evidence>
<dbReference type="EMBL" id="JAULRT010000015">
    <property type="protein sequence ID" value="MDO3380573.1"/>
    <property type="molecule type" value="Genomic_DNA"/>
</dbReference>
<evidence type="ECO:0000313" key="2">
    <source>
        <dbReference type="EMBL" id="MDO3380573.1"/>
    </source>
</evidence>
<keyword evidence="3" id="KW-1185">Reference proteome</keyword>
<dbReference type="RefSeq" id="WP_302710697.1">
    <property type="nucleotide sequence ID" value="NZ_JAULRT010000015.1"/>
</dbReference>
<gene>
    <name evidence="2" type="ORF">QWI16_00195</name>
</gene>